<comment type="caution">
    <text evidence="1">The sequence shown here is derived from an EMBL/GenBank/DDBJ whole genome shotgun (WGS) entry which is preliminary data.</text>
</comment>
<evidence type="ECO:0000313" key="2">
    <source>
        <dbReference type="Proteomes" id="UP000811246"/>
    </source>
</evidence>
<dbReference type="Proteomes" id="UP000811246">
    <property type="component" value="Chromosome 7"/>
</dbReference>
<organism evidence="1 2">
    <name type="scientific">Carya illinoinensis</name>
    <name type="common">Pecan</name>
    <dbReference type="NCBI Taxonomy" id="32201"/>
    <lineage>
        <taxon>Eukaryota</taxon>
        <taxon>Viridiplantae</taxon>
        <taxon>Streptophyta</taxon>
        <taxon>Embryophyta</taxon>
        <taxon>Tracheophyta</taxon>
        <taxon>Spermatophyta</taxon>
        <taxon>Magnoliopsida</taxon>
        <taxon>eudicotyledons</taxon>
        <taxon>Gunneridae</taxon>
        <taxon>Pentapetalae</taxon>
        <taxon>rosids</taxon>
        <taxon>fabids</taxon>
        <taxon>Fagales</taxon>
        <taxon>Juglandaceae</taxon>
        <taxon>Carya</taxon>
    </lineage>
</organism>
<accession>A0A922EHF2</accession>
<gene>
    <name evidence="1" type="ORF">I3842_07G013800</name>
</gene>
<sequence length="62" mass="7023">MVAYAKGSIHQNVEMMIQLDEIGEEREFETALDRLRGSDADISQEAADIKVNLYQRTAILQP</sequence>
<dbReference type="EMBL" id="CM031831">
    <property type="protein sequence ID" value="KAG6702045.1"/>
    <property type="molecule type" value="Genomic_DNA"/>
</dbReference>
<dbReference type="AlphaFoldDB" id="A0A922EHF2"/>
<name>A0A922EHF2_CARIL</name>
<proteinExistence type="predicted"/>
<evidence type="ECO:0000313" key="1">
    <source>
        <dbReference type="EMBL" id="KAG6702045.1"/>
    </source>
</evidence>
<reference evidence="1" key="1">
    <citation type="submission" date="2021-01" db="EMBL/GenBank/DDBJ databases">
        <authorList>
            <person name="Lovell J.T."/>
            <person name="Bentley N."/>
            <person name="Bhattarai G."/>
            <person name="Jenkins J.W."/>
            <person name="Sreedasyam A."/>
            <person name="Alarcon Y."/>
            <person name="Bock C."/>
            <person name="Boston L."/>
            <person name="Carlson J."/>
            <person name="Cervantes K."/>
            <person name="Clermont K."/>
            <person name="Krom N."/>
            <person name="Kubenka K."/>
            <person name="Mamidi S."/>
            <person name="Mattison C."/>
            <person name="Monteros M."/>
            <person name="Pisani C."/>
            <person name="Plott C."/>
            <person name="Rajasekar S."/>
            <person name="Rhein H.S."/>
            <person name="Rohla C."/>
            <person name="Song M."/>
            <person name="Hilaire R.S."/>
            <person name="Shu S."/>
            <person name="Wells L."/>
            <person name="Wang X."/>
            <person name="Webber J."/>
            <person name="Heerema R.J."/>
            <person name="Klein P."/>
            <person name="Conner P."/>
            <person name="Grauke L."/>
            <person name="Grimwood J."/>
            <person name="Schmutz J."/>
            <person name="Randall J.J."/>
        </authorList>
    </citation>
    <scope>NUCLEOTIDE SEQUENCE</scope>
    <source>
        <tissue evidence="1">Leaf</tissue>
    </source>
</reference>
<protein>
    <submittedName>
        <fullName evidence="1">Uncharacterized protein</fullName>
    </submittedName>
</protein>